<dbReference type="InterPro" id="IPR024639">
    <property type="entry name" value="DNA_pol_e_bsu_N"/>
</dbReference>
<dbReference type="GO" id="GO:0006261">
    <property type="term" value="P:DNA-templated DNA replication"/>
    <property type="evidence" value="ECO:0007669"/>
    <property type="project" value="InterPro"/>
</dbReference>
<dbReference type="GO" id="GO:0008622">
    <property type="term" value="C:epsilon DNA polymerase complex"/>
    <property type="evidence" value="ECO:0007669"/>
    <property type="project" value="UniProtKB-UniRule"/>
</dbReference>
<dbReference type="PANTHER" id="PTHR12708:SF0">
    <property type="entry name" value="DNA POLYMERASE EPSILON SUBUNIT 2"/>
    <property type="match status" value="1"/>
</dbReference>
<name>A0A1B6EGQ5_9HEMI</name>
<evidence type="ECO:0000256" key="6">
    <source>
        <dbReference type="ARBA" id="ARBA00054225"/>
    </source>
</evidence>
<evidence type="ECO:0000259" key="9">
    <source>
        <dbReference type="Pfam" id="PF04042"/>
    </source>
</evidence>
<keyword evidence="4 8" id="KW-0238">DNA-binding</keyword>
<dbReference type="Pfam" id="PF12213">
    <property type="entry name" value="Dpoe2NT"/>
    <property type="match status" value="1"/>
</dbReference>
<dbReference type="Pfam" id="PF04042">
    <property type="entry name" value="DNA_pol_E_B"/>
    <property type="match status" value="1"/>
</dbReference>
<dbReference type="PANTHER" id="PTHR12708">
    <property type="entry name" value="DNA POLYMERASE EPSILON SUBUNIT B"/>
    <property type="match status" value="1"/>
</dbReference>
<evidence type="ECO:0000313" key="11">
    <source>
        <dbReference type="EMBL" id="JAS18013.1"/>
    </source>
</evidence>
<accession>A0A1B6EGQ5</accession>
<comment type="similarity">
    <text evidence="2 8">Belongs to the DNA polymerase epsilon subunit B family.</text>
</comment>
<dbReference type="AlphaFoldDB" id="A0A1B6EGQ5"/>
<organism evidence="12">
    <name type="scientific">Clastoptera arizonana</name>
    <name type="common">Arizona spittle bug</name>
    <dbReference type="NCBI Taxonomy" id="38151"/>
    <lineage>
        <taxon>Eukaryota</taxon>
        <taxon>Metazoa</taxon>
        <taxon>Ecdysozoa</taxon>
        <taxon>Arthropoda</taxon>
        <taxon>Hexapoda</taxon>
        <taxon>Insecta</taxon>
        <taxon>Pterygota</taxon>
        <taxon>Neoptera</taxon>
        <taxon>Paraneoptera</taxon>
        <taxon>Hemiptera</taxon>
        <taxon>Auchenorrhyncha</taxon>
        <taxon>Cercopoidea</taxon>
        <taxon>Clastopteridae</taxon>
        <taxon>Clastoptera</taxon>
    </lineage>
</organism>
<gene>
    <name evidence="12" type="ORF">g.5632</name>
    <name evidence="11" type="ORF">g.5633</name>
</gene>
<dbReference type="FunFam" id="1.10.8.60:FF:000053">
    <property type="entry name" value="DNA polymerase epsilon subunit"/>
    <property type="match status" value="1"/>
</dbReference>
<feature type="domain" description="DNA polymerase alpha/delta/epsilon subunit B" evidence="9">
    <location>
        <begin position="274"/>
        <end position="474"/>
    </location>
</feature>
<dbReference type="InterPro" id="IPR016266">
    <property type="entry name" value="POLE2"/>
</dbReference>
<dbReference type="PIRSF" id="PIRSF000799">
    <property type="entry name" value="DNA_pol_eps_2"/>
    <property type="match status" value="1"/>
</dbReference>
<dbReference type="GO" id="GO:0003677">
    <property type="term" value="F:DNA binding"/>
    <property type="evidence" value="ECO:0007669"/>
    <property type="project" value="UniProtKB-UniRule"/>
</dbReference>
<dbReference type="GO" id="GO:0042276">
    <property type="term" value="P:error-prone translesion synthesis"/>
    <property type="evidence" value="ECO:0007669"/>
    <property type="project" value="TreeGrafter"/>
</dbReference>
<comment type="function">
    <text evidence="6">Accessory component of the DNA polymerase epsilon complex. Participates in DNA repair and in chromosomal DNA replication.</text>
</comment>
<evidence type="ECO:0000256" key="7">
    <source>
        <dbReference type="ARBA" id="ARBA00063156"/>
    </source>
</evidence>
<evidence type="ECO:0000259" key="10">
    <source>
        <dbReference type="Pfam" id="PF12213"/>
    </source>
</evidence>
<evidence type="ECO:0000256" key="5">
    <source>
        <dbReference type="ARBA" id="ARBA00023242"/>
    </source>
</evidence>
<evidence type="ECO:0000256" key="2">
    <source>
        <dbReference type="ARBA" id="ARBA00009560"/>
    </source>
</evidence>
<keyword evidence="3 8" id="KW-0235">DNA replication</keyword>
<dbReference type="EMBL" id="GEDC01000244">
    <property type="protein sequence ID" value="JAS37054.1"/>
    <property type="molecule type" value="Transcribed_RNA"/>
</dbReference>
<protein>
    <recommendedName>
        <fullName evidence="8">DNA polymerase epsilon subunit</fullName>
    </recommendedName>
    <alternativeName>
        <fullName evidence="8">DNA polymerase II subunit 2</fullName>
    </alternativeName>
</protein>
<comment type="subcellular location">
    <subcellularLocation>
        <location evidence="1 8">Nucleus</location>
    </subcellularLocation>
</comment>
<evidence type="ECO:0000256" key="1">
    <source>
        <dbReference type="ARBA" id="ARBA00004123"/>
    </source>
</evidence>
<sequence>MSDTNKIRKNILSSFKLNGLSLRSDACDYFTCQLGPLDIMEREEWIEKVIDHIQKQSLSDPIIEKSHIETAILDCCKCATDENINIFNVTSAFEIPHFTYNLDRKKFLLNNEKRLLLPLPFERCNLFKNRYTVLKQRTLRHKLFSIGQQFNLHPVEYLLSTCSVIDRVVILGMLTQLKEGCYFLEDPTGSVLLDFTDTNYHSGFFTESCFVLVEGSYKDKILYVQALGFPPAESAETSRIFFGTNNIFGGSSEISLKSSAKLKEYERNNADAMIVFLSDIWLDQQKVLQKLQIFFKGYAECPPTAIVLMGNFLSEKYGSHHANILRAKFKVLSELLINFPDLIKITKFIIIPGPADCLAANILPRPPLLDYITEEFCKKIPNSIITTNPCRIQYCTQEIVVIREDLVTKMCRNCIKFPTNENIPEYFAKTIACQGHLAPLPLSVCPIYWAHDAALMLYPLPDVVVVADQMKAFTSSHLDCTVFNPGSFSKSEFGFKVYYPSSKQVEDSQIPEDA</sequence>
<evidence type="ECO:0000256" key="4">
    <source>
        <dbReference type="ARBA" id="ARBA00023125"/>
    </source>
</evidence>
<keyword evidence="5 8" id="KW-0539">Nucleus</keyword>
<dbReference type="Gene3D" id="1.10.8.60">
    <property type="match status" value="1"/>
</dbReference>
<evidence type="ECO:0000256" key="8">
    <source>
        <dbReference type="PIRNR" id="PIRNR000799"/>
    </source>
</evidence>
<feature type="domain" description="DNA polymerase epsilon subunit B N-terminal" evidence="10">
    <location>
        <begin position="5"/>
        <end position="75"/>
    </location>
</feature>
<dbReference type="Gene3D" id="3.60.21.50">
    <property type="match status" value="1"/>
</dbReference>
<evidence type="ECO:0000313" key="12">
    <source>
        <dbReference type="EMBL" id="JAS37054.1"/>
    </source>
</evidence>
<evidence type="ECO:0000256" key="3">
    <source>
        <dbReference type="ARBA" id="ARBA00022705"/>
    </source>
</evidence>
<reference evidence="12" key="1">
    <citation type="submission" date="2015-12" db="EMBL/GenBank/DDBJ databases">
        <title>De novo transcriptome assembly of four potential Pierce s Disease insect vectors from Arizona vineyards.</title>
        <authorList>
            <person name="Tassone E.E."/>
        </authorList>
    </citation>
    <scope>NUCLEOTIDE SEQUENCE</scope>
</reference>
<proteinExistence type="inferred from homology"/>
<dbReference type="EMBL" id="GEDC01019285">
    <property type="protein sequence ID" value="JAS18013.1"/>
    <property type="molecule type" value="Transcribed_RNA"/>
</dbReference>
<comment type="subunit">
    <text evidence="7">Component of the DNA polymerase epsilon complex consisting of four subunits: the catalytic subunit POLE and the accessory subunits POLE2, POLE3 and POLE4.</text>
</comment>
<dbReference type="InterPro" id="IPR007185">
    <property type="entry name" value="DNA_pol_a/d/e_bsu"/>
</dbReference>